<keyword evidence="1" id="KW-0472">Membrane</keyword>
<accession>A0AA87RCP9</accession>
<comment type="caution">
    <text evidence="2">The sequence shown here is derived from an EMBL/GenBank/DDBJ whole genome shotgun (WGS) entry which is preliminary data.</text>
</comment>
<feature type="transmembrane region" description="Helical" evidence="1">
    <location>
        <begin position="181"/>
        <end position="200"/>
    </location>
</feature>
<evidence type="ECO:0000313" key="2">
    <source>
        <dbReference type="EMBL" id="GEK80436.1"/>
    </source>
</evidence>
<dbReference type="Pfam" id="PF11361">
    <property type="entry name" value="DUF3159"/>
    <property type="match status" value="1"/>
</dbReference>
<feature type="transmembrane region" description="Helical" evidence="1">
    <location>
        <begin position="212"/>
        <end position="233"/>
    </location>
</feature>
<keyword evidence="3" id="KW-1185">Reference proteome</keyword>
<evidence type="ECO:0000313" key="3">
    <source>
        <dbReference type="Proteomes" id="UP000321749"/>
    </source>
</evidence>
<proteinExistence type="predicted"/>
<dbReference type="InterPro" id="IPR016566">
    <property type="entry name" value="UCP010219"/>
</dbReference>
<sequence>MTVSEPRTGAVPTPDEDAAAELVPAAFEEGRYDADGDPTREESLARLLGGGKAALEGSVPPIAFLIAWLATGGELLTAVIWSLVASAATLVYALVERRRPKAVFIGMLMTVIAAMIAYYTGEARNFFLIQLLSNAASALAWVISIVIGWPFLGIIVGGLIGTKTRWRKDPVLLRAYQRASWIWVMQYVIRVVVFTVLWWLDETTWLAIMRAALTYPLIIACVAVSGWVLFAAIPKSHPGIRKPQVAVAD</sequence>
<feature type="transmembrane region" description="Helical" evidence="1">
    <location>
        <begin position="139"/>
        <end position="160"/>
    </location>
</feature>
<reference evidence="2 3" key="1">
    <citation type="submission" date="2019-07" db="EMBL/GenBank/DDBJ databases">
        <title>Whole genome shotgun sequence of Agrococcus baldri NBRC 103055.</title>
        <authorList>
            <person name="Hosoyama A."/>
            <person name="Uohara A."/>
            <person name="Ohji S."/>
            <person name="Ichikawa N."/>
        </authorList>
    </citation>
    <scope>NUCLEOTIDE SEQUENCE [LARGE SCALE GENOMIC DNA]</scope>
    <source>
        <strain evidence="2 3">NBRC 103055</strain>
    </source>
</reference>
<gene>
    <name evidence="2" type="ORF">ABA31_17870</name>
</gene>
<keyword evidence="1" id="KW-0812">Transmembrane</keyword>
<evidence type="ECO:0008006" key="4">
    <source>
        <dbReference type="Google" id="ProtNLM"/>
    </source>
</evidence>
<organism evidence="2 3">
    <name type="scientific">Agrococcus baldri</name>
    <dbReference type="NCBI Taxonomy" id="153730"/>
    <lineage>
        <taxon>Bacteria</taxon>
        <taxon>Bacillati</taxon>
        <taxon>Actinomycetota</taxon>
        <taxon>Actinomycetes</taxon>
        <taxon>Micrococcales</taxon>
        <taxon>Microbacteriaceae</taxon>
        <taxon>Agrococcus</taxon>
    </lineage>
</organism>
<dbReference type="EMBL" id="BJUU01000010">
    <property type="protein sequence ID" value="GEK80436.1"/>
    <property type="molecule type" value="Genomic_DNA"/>
</dbReference>
<protein>
    <recommendedName>
        <fullName evidence="4">DUF3159 domain-containing protein</fullName>
    </recommendedName>
</protein>
<feature type="transmembrane region" description="Helical" evidence="1">
    <location>
        <begin position="102"/>
        <end position="119"/>
    </location>
</feature>
<evidence type="ECO:0000256" key="1">
    <source>
        <dbReference type="SAM" id="Phobius"/>
    </source>
</evidence>
<name>A0AA87RCP9_9MICO</name>
<dbReference type="Proteomes" id="UP000321749">
    <property type="component" value="Unassembled WGS sequence"/>
</dbReference>
<dbReference type="AlphaFoldDB" id="A0AA87RCP9"/>
<keyword evidence="1" id="KW-1133">Transmembrane helix</keyword>
<feature type="transmembrane region" description="Helical" evidence="1">
    <location>
        <begin position="76"/>
        <end position="95"/>
    </location>
</feature>